<accession>A0A2N1J635</accession>
<proteinExistence type="predicted"/>
<evidence type="ECO:0000313" key="3">
    <source>
        <dbReference type="Proteomes" id="UP000233248"/>
    </source>
</evidence>
<dbReference type="RefSeq" id="WP_101183479.1">
    <property type="nucleotide sequence ID" value="NZ_CP031218.1"/>
</dbReference>
<reference evidence="2 3" key="1">
    <citation type="submission" date="2017-09" db="EMBL/GenBank/DDBJ databases">
        <title>Genomics of the genus Arcobacter.</title>
        <authorList>
            <person name="Perez-Cataluna A."/>
            <person name="Figueras M.J."/>
            <person name="Salas-Masso N."/>
        </authorList>
    </citation>
    <scope>NUCLEOTIDE SEQUENCE [LARGE SCALE GENOMIC DNA]</scope>
    <source>
        <strain evidence="2 3">DSM 18005</strain>
    </source>
</reference>
<keyword evidence="1" id="KW-0732">Signal</keyword>
<dbReference type="OrthoDB" id="964913at2"/>
<organism evidence="2 3">
    <name type="scientific">Malaciobacter halophilus</name>
    <dbReference type="NCBI Taxonomy" id="197482"/>
    <lineage>
        <taxon>Bacteria</taxon>
        <taxon>Pseudomonadati</taxon>
        <taxon>Campylobacterota</taxon>
        <taxon>Epsilonproteobacteria</taxon>
        <taxon>Campylobacterales</taxon>
        <taxon>Arcobacteraceae</taxon>
        <taxon>Malaciobacter</taxon>
    </lineage>
</organism>
<protein>
    <recommendedName>
        <fullName evidence="4">Lipoprotein</fullName>
    </recommendedName>
</protein>
<evidence type="ECO:0008006" key="4">
    <source>
        <dbReference type="Google" id="ProtNLM"/>
    </source>
</evidence>
<dbReference type="KEGG" id="ahs:AHALO_1129"/>
<evidence type="ECO:0000313" key="2">
    <source>
        <dbReference type="EMBL" id="PKI82028.1"/>
    </source>
</evidence>
<sequence>MKLKNILLIFTFLFLLTSCSSKNKSLEYSNNSLVFVTKSYMKKQEGYDWTSVKFEKLDKNQTRVIIRSRVDKKRPTCTFDGIAYKKSKNKYISYTANANIVFIIKNNKLNITTEKNSNENSLYFYCSGGATLKAEYIKYNKKLDLTQLDNTQYQKSFFGKKVNFFVTQKDNILKIQATGLKYSKEPFIHKTKAKVFHSEIADINEDGNIEIYIYLKDKKQTKVIAYSVNNHLSATPIYISDLKYNKEAFKGYTGLDNFKISNNKLVRTFPLENGKTKRIEYKLIAGEATWQLKIDKIEIY</sequence>
<name>A0A2N1J635_9BACT</name>
<dbReference type="EMBL" id="NXIF01000006">
    <property type="protein sequence ID" value="PKI82028.1"/>
    <property type="molecule type" value="Genomic_DNA"/>
</dbReference>
<evidence type="ECO:0000256" key="1">
    <source>
        <dbReference type="SAM" id="SignalP"/>
    </source>
</evidence>
<feature type="chain" id="PRO_5014735445" description="Lipoprotein" evidence="1">
    <location>
        <begin position="24"/>
        <end position="300"/>
    </location>
</feature>
<keyword evidence="3" id="KW-1185">Reference proteome</keyword>
<dbReference type="PROSITE" id="PS51257">
    <property type="entry name" value="PROKAR_LIPOPROTEIN"/>
    <property type="match status" value="1"/>
</dbReference>
<comment type="caution">
    <text evidence="2">The sequence shown here is derived from an EMBL/GenBank/DDBJ whole genome shotgun (WGS) entry which is preliminary data.</text>
</comment>
<dbReference type="AlphaFoldDB" id="A0A2N1J635"/>
<gene>
    <name evidence="2" type="ORF">CP960_01575</name>
</gene>
<dbReference type="Proteomes" id="UP000233248">
    <property type="component" value="Unassembled WGS sequence"/>
</dbReference>
<feature type="signal peptide" evidence="1">
    <location>
        <begin position="1"/>
        <end position="23"/>
    </location>
</feature>